<evidence type="ECO:0000313" key="2">
    <source>
        <dbReference type="Proteomes" id="UP001157502"/>
    </source>
</evidence>
<accession>A0ACC2HKT4</accession>
<name>A0ACC2HKT4_DALPE</name>
<organism evidence="1 2">
    <name type="scientific">Dallia pectoralis</name>
    <name type="common">Alaska blackfish</name>
    <dbReference type="NCBI Taxonomy" id="75939"/>
    <lineage>
        <taxon>Eukaryota</taxon>
        <taxon>Metazoa</taxon>
        <taxon>Chordata</taxon>
        <taxon>Craniata</taxon>
        <taxon>Vertebrata</taxon>
        <taxon>Euteleostomi</taxon>
        <taxon>Actinopterygii</taxon>
        <taxon>Neopterygii</taxon>
        <taxon>Teleostei</taxon>
        <taxon>Protacanthopterygii</taxon>
        <taxon>Esociformes</taxon>
        <taxon>Umbridae</taxon>
        <taxon>Dallia</taxon>
    </lineage>
</organism>
<proteinExistence type="predicted"/>
<keyword evidence="2" id="KW-1185">Reference proteome</keyword>
<dbReference type="EMBL" id="CM055728">
    <property type="protein sequence ID" value="KAJ8016362.1"/>
    <property type="molecule type" value="Genomic_DNA"/>
</dbReference>
<reference evidence="1" key="1">
    <citation type="submission" date="2021-05" db="EMBL/GenBank/DDBJ databases">
        <authorList>
            <person name="Pan Q."/>
            <person name="Jouanno E."/>
            <person name="Zahm M."/>
            <person name="Klopp C."/>
            <person name="Cabau C."/>
            <person name="Louis A."/>
            <person name="Berthelot C."/>
            <person name="Parey E."/>
            <person name="Roest Crollius H."/>
            <person name="Montfort J."/>
            <person name="Robinson-Rechavi M."/>
            <person name="Bouchez O."/>
            <person name="Lampietro C."/>
            <person name="Lopez Roques C."/>
            <person name="Donnadieu C."/>
            <person name="Postlethwait J."/>
            <person name="Bobe J."/>
            <person name="Dillon D."/>
            <person name="Chandos A."/>
            <person name="von Hippel F."/>
            <person name="Guiguen Y."/>
        </authorList>
    </citation>
    <scope>NUCLEOTIDE SEQUENCE</scope>
    <source>
        <strain evidence="1">YG-Jan2019</strain>
    </source>
</reference>
<evidence type="ECO:0000313" key="1">
    <source>
        <dbReference type="EMBL" id="KAJ8016362.1"/>
    </source>
</evidence>
<sequence length="177" mass="20108">MAKDLITCIQDMDGLRLACLLQKYQGYQSVKQVRRTVYMRVRAAQELRDGRTVKEMCSFLTKLDVYQTQLLNGWSAKQAALKQDRRTCIARMLYLFNEIAKDCKLHLFPPTPRPSNSSKLVTDKPCKPTRSQNAVRCCHRLPPIAQAIPLVQASAETKLPAGKTQTSRDRYCSLVTS</sequence>
<gene>
    <name evidence="1" type="ORF">DPEC_G00006420</name>
</gene>
<protein>
    <submittedName>
        <fullName evidence="1">Uncharacterized protein</fullName>
    </submittedName>
</protein>
<comment type="caution">
    <text evidence="1">The sequence shown here is derived from an EMBL/GenBank/DDBJ whole genome shotgun (WGS) entry which is preliminary data.</text>
</comment>
<dbReference type="Proteomes" id="UP001157502">
    <property type="component" value="Chromosome 1"/>
</dbReference>